<keyword evidence="2" id="KW-1185">Reference proteome</keyword>
<dbReference type="Proteomes" id="UP000289260">
    <property type="component" value="Chromosome"/>
</dbReference>
<accession>A0A4P6KJT6</accession>
<reference evidence="1 2" key="1">
    <citation type="submission" date="2019-02" db="EMBL/GenBank/DDBJ databases">
        <authorList>
            <person name="Sun L."/>
            <person name="Pan D."/>
            <person name="Wu X."/>
        </authorList>
    </citation>
    <scope>NUCLEOTIDE SEQUENCE [LARGE SCALE GENOMIC DNA]</scope>
    <source>
        <strain evidence="1 2">JW-1</strain>
    </source>
</reference>
<gene>
    <name evidence="1" type="ORF">EVS81_14525</name>
</gene>
<organism evidence="1 2">
    <name type="scientific">Leucobacter triazinivorans</name>
    <dbReference type="NCBI Taxonomy" id="1784719"/>
    <lineage>
        <taxon>Bacteria</taxon>
        <taxon>Bacillati</taxon>
        <taxon>Actinomycetota</taxon>
        <taxon>Actinomycetes</taxon>
        <taxon>Micrococcales</taxon>
        <taxon>Microbacteriaceae</taxon>
        <taxon>Leucobacter</taxon>
    </lineage>
</organism>
<sequence length="82" mass="9103">MDVDKLRELADASENENALIALDAVMRMRRELERQEAVLVRRARNAGESWAAIASVLGVSKQAVHQKYGRGARLERKRGAGS</sequence>
<dbReference type="EMBL" id="CP035806">
    <property type="protein sequence ID" value="QBE49894.1"/>
    <property type="molecule type" value="Genomic_DNA"/>
</dbReference>
<evidence type="ECO:0008006" key="3">
    <source>
        <dbReference type="Google" id="ProtNLM"/>
    </source>
</evidence>
<evidence type="ECO:0000313" key="2">
    <source>
        <dbReference type="Proteomes" id="UP000289260"/>
    </source>
</evidence>
<protein>
    <recommendedName>
        <fullName evidence="3">AsnC family protein</fullName>
    </recommendedName>
</protein>
<evidence type="ECO:0000313" key="1">
    <source>
        <dbReference type="EMBL" id="QBE49894.1"/>
    </source>
</evidence>
<name>A0A4P6KJT6_9MICO</name>
<dbReference type="KEGG" id="ltr:EVS81_14525"/>
<dbReference type="OrthoDB" id="3579809at2"/>
<proteinExistence type="predicted"/>
<dbReference type="RefSeq" id="WP_130111007.1">
    <property type="nucleotide sequence ID" value="NZ_CP035806.1"/>
</dbReference>
<dbReference type="AlphaFoldDB" id="A0A4P6KJT6"/>